<sequence length="161" mass="17922">MIMLIAVYSSSTRTSLLNSTSTDLSKALQIAAYTIHLSLGSTITELKTIELKSVKAFQYQLRNLNFKTSQPTELERAEELSGLASRKCSSNTATSRSLFNINSGHLTGINRKSNSKGAQRHQSCVRVDAQLANLWHMDSDLVIYRTTLVQIVDMMAIMKHI</sequence>
<reference evidence="1 2" key="1">
    <citation type="journal article" date="2015" name="Proc. Natl. Acad. Sci. U.S.A.">
        <title>The resurrection genome of Boea hygrometrica: A blueprint for survival of dehydration.</title>
        <authorList>
            <person name="Xiao L."/>
            <person name="Yang G."/>
            <person name="Zhang L."/>
            <person name="Yang X."/>
            <person name="Zhao S."/>
            <person name="Ji Z."/>
            <person name="Zhou Q."/>
            <person name="Hu M."/>
            <person name="Wang Y."/>
            <person name="Chen M."/>
            <person name="Xu Y."/>
            <person name="Jin H."/>
            <person name="Xiao X."/>
            <person name="Hu G."/>
            <person name="Bao F."/>
            <person name="Hu Y."/>
            <person name="Wan P."/>
            <person name="Li L."/>
            <person name="Deng X."/>
            <person name="Kuang T."/>
            <person name="Xiang C."/>
            <person name="Zhu J.K."/>
            <person name="Oliver M.J."/>
            <person name="He Y."/>
        </authorList>
    </citation>
    <scope>NUCLEOTIDE SEQUENCE [LARGE SCALE GENOMIC DNA]</scope>
    <source>
        <strain evidence="2">cv. XS01</strain>
    </source>
</reference>
<proteinExistence type="predicted"/>
<organism evidence="1 2">
    <name type="scientific">Dorcoceras hygrometricum</name>
    <dbReference type="NCBI Taxonomy" id="472368"/>
    <lineage>
        <taxon>Eukaryota</taxon>
        <taxon>Viridiplantae</taxon>
        <taxon>Streptophyta</taxon>
        <taxon>Embryophyta</taxon>
        <taxon>Tracheophyta</taxon>
        <taxon>Spermatophyta</taxon>
        <taxon>Magnoliopsida</taxon>
        <taxon>eudicotyledons</taxon>
        <taxon>Gunneridae</taxon>
        <taxon>Pentapetalae</taxon>
        <taxon>asterids</taxon>
        <taxon>lamiids</taxon>
        <taxon>Lamiales</taxon>
        <taxon>Gesneriaceae</taxon>
        <taxon>Didymocarpoideae</taxon>
        <taxon>Trichosporeae</taxon>
        <taxon>Loxocarpinae</taxon>
        <taxon>Dorcoceras</taxon>
    </lineage>
</organism>
<dbReference type="GO" id="GO:0016740">
    <property type="term" value="F:transferase activity"/>
    <property type="evidence" value="ECO:0007669"/>
    <property type="project" value="UniProtKB-KW"/>
</dbReference>
<keyword evidence="1" id="KW-0808">Transferase</keyword>
<gene>
    <name evidence="1" type="ORF">F511_42481</name>
</gene>
<evidence type="ECO:0000313" key="1">
    <source>
        <dbReference type="EMBL" id="KZV38413.1"/>
    </source>
</evidence>
<dbReference type="AlphaFoldDB" id="A0A2Z7BV00"/>
<dbReference type="Proteomes" id="UP000250235">
    <property type="component" value="Unassembled WGS sequence"/>
</dbReference>
<dbReference type="EMBL" id="KV001957">
    <property type="protein sequence ID" value="KZV38413.1"/>
    <property type="molecule type" value="Genomic_DNA"/>
</dbReference>
<name>A0A2Z7BV00_9LAMI</name>
<accession>A0A2Z7BV00</accession>
<keyword evidence="2" id="KW-1185">Reference proteome</keyword>
<protein>
    <submittedName>
        <fullName evidence="1">Glycosyl transferase family protein</fullName>
    </submittedName>
</protein>
<evidence type="ECO:0000313" key="2">
    <source>
        <dbReference type="Proteomes" id="UP000250235"/>
    </source>
</evidence>